<comment type="caution">
    <text evidence="5">The sequence shown here is derived from an EMBL/GenBank/DDBJ whole genome shotgun (WGS) entry which is preliminary data.</text>
</comment>
<name>A0A8H7R4S2_9FUNG</name>
<dbReference type="EMBL" id="JAEPRD010000044">
    <property type="protein sequence ID" value="KAG2204437.1"/>
    <property type="molecule type" value="Genomic_DNA"/>
</dbReference>
<comment type="subcellular location">
    <subcellularLocation>
        <location evidence="1">Nucleus</location>
    </subcellularLocation>
</comment>
<evidence type="ECO:0000256" key="3">
    <source>
        <dbReference type="ARBA" id="ARBA00022448"/>
    </source>
</evidence>
<dbReference type="GO" id="GO:0016973">
    <property type="term" value="P:poly(A)+ mRNA export from nucleus"/>
    <property type="evidence" value="ECO:0007669"/>
    <property type="project" value="TreeGrafter"/>
</dbReference>
<evidence type="ECO:0000256" key="4">
    <source>
        <dbReference type="ARBA" id="ARBA00023242"/>
    </source>
</evidence>
<dbReference type="GO" id="GO:0000972">
    <property type="term" value="P:transcription-dependent tethering of RNA polymerase II gene DNA at nuclear periphery"/>
    <property type="evidence" value="ECO:0007669"/>
    <property type="project" value="TreeGrafter"/>
</dbReference>
<dbReference type="GO" id="GO:0006606">
    <property type="term" value="P:protein import into nucleus"/>
    <property type="evidence" value="ECO:0007669"/>
    <property type="project" value="TreeGrafter"/>
</dbReference>
<proteinExistence type="inferred from homology"/>
<dbReference type="Gene3D" id="2.130.10.10">
    <property type="entry name" value="YVTN repeat-like/Quinoprotein amine dehydrogenase"/>
    <property type="match status" value="1"/>
</dbReference>
<dbReference type="PANTHER" id="PTHR13405:SF11">
    <property type="entry name" value="NUCLEAR PORE COMPLEX PROTEIN NUP133"/>
    <property type="match status" value="1"/>
</dbReference>
<evidence type="ECO:0000313" key="6">
    <source>
        <dbReference type="Proteomes" id="UP000603453"/>
    </source>
</evidence>
<dbReference type="InterPro" id="IPR037624">
    <property type="entry name" value="Nup133-like"/>
</dbReference>
<dbReference type="InterPro" id="IPR015943">
    <property type="entry name" value="WD40/YVTN_repeat-like_dom_sf"/>
</dbReference>
<evidence type="ECO:0000256" key="1">
    <source>
        <dbReference type="ARBA" id="ARBA00004123"/>
    </source>
</evidence>
<dbReference type="Proteomes" id="UP000603453">
    <property type="component" value="Unassembled WGS sequence"/>
</dbReference>
<dbReference type="OrthoDB" id="103454at2759"/>
<accession>A0A8H7R4S2</accession>
<keyword evidence="4" id="KW-0539">Nucleus</keyword>
<evidence type="ECO:0000313" key="5">
    <source>
        <dbReference type="EMBL" id="KAG2204437.1"/>
    </source>
</evidence>
<keyword evidence="3" id="KW-0813">Transport</keyword>
<dbReference type="SUPFAM" id="SSF117289">
    <property type="entry name" value="Nucleoporin domain"/>
    <property type="match status" value="1"/>
</dbReference>
<comment type="similarity">
    <text evidence="2">Belongs to the nucleoporin Nup133 family.</text>
</comment>
<reference evidence="5" key="1">
    <citation type="submission" date="2020-12" db="EMBL/GenBank/DDBJ databases">
        <title>Metabolic potential, ecology and presence of endohyphal bacteria is reflected in genomic diversity of Mucoromycotina.</title>
        <authorList>
            <person name="Muszewska A."/>
            <person name="Okrasinska A."/>
            <person name="Steczkiewicz K."/>
            <person name="Drgas O."/>
            <person name="Orlowska M."/>
            <person name="Perlinska-Lenart U."/>
            <person name="Aleksandrzak-Piekarczyk T."/>
            <person name="Szatraj K."/>
            <person name="Zielenkiewicz U."/>
            <person name="Pilsyk S."/>
            <person name="Malc E."/>
            <person name="Mieczkowski P."/>
            <person name="Kruszewska J.S."/>
            <person name="Biernat P."/>
            <person name="Pawlowska J."/>
        </authorList>
    </citation>
    <scope>NUCLEOTIDE SEQUENCE</scope>
    <source>
        <strain evidence="5">WA0000017839</strain>
    </source>
</reference>
<dbReference type="GO" id="GO:0031080">
    <property type="term" value="C:nuclear pore outer ring"/>
    <property type="evidence" value="ECO:0007669"/>
    <property type="project" value="TreeGrafter"/>
</dbReference>
<sequence length="871" mass="100119">MTVTELNAYFSNKRKENVPTLGYETVPVSSVEFPRPWANPRILSETTAYQIVRNSKLPVELKTDHGPVSLFYANSNEKYLCMASQNKVNIYSYSSQPKINQLTVFDAVQFFYLLTRHRAIGISTKGWICYWTDKGLDQSMRHKIPMFTISERITSVARLGDSQLVLGSSTGELYMLSIDDDQILVSTIYLYKSFLSFITGFIRSQLPCKSQYKKPHDAQSILNIHVMDNCIYSVDKNCITLCQLISDGQIEITARINIESRISSSIAQLLPPDVLKTDVQSEILNSCLTKEKEIIVLASYTIPGLGDYVQYALITFVIDPKNATVYEKFTASIPYSAIPNNMKSTPRIAATVALAFITFDNTVIAVSLDTVSVFEDAVVLKEDYVLYTEVYSQKDIDTAIIYTMDSGILEFKIDIAKIQAPSESGNLYSASVNDPRQRVTDIFEAKFEEAVVYGALEHTPLVFPLRPDSNDIAQAVIHMFTEILRNQSRVLPSRHLIDLYIESRYFFLNRLMLFAKENNFIEKVSLHEREKLMLKLEMYNISSALWDFHKERRGEVSTQSYWKSILSDLISMEKSDMKDLSVDNVFQTKEFIEKACDRVLLQGGDLSSQMQVFKSTNELLQRMFKTAKKFEETCAFVHEVDISTFVHPLAYHLGHRLFRLFKSNIKFVAKVNEDPEGIMTDSLDKIQEDIIILARLSLTFALEEKNTSQLDAKEEADKKYKKVRKDVIEGLCKLGLYQIAINLAQDHSDIPALLVALQTSNLHDVREKNLQYIDQFGKEYYECLLKYLDENRRTTNANDGYILELLTRYPSHAQQFLEKSELNIAWIYHHRQKDYKRSLNSLKICIGKEENERRLNMYRSWEEILTVALQQ</sequence>
<protein>
    <submittedName>
        <fullName evidence="5">Uncharacterized protein</fullName>
    </submittedName>
</protein>
<organism evidence="5 6">
    <name type="scientific">Mucor saturninus</name>
    <dbReference type="NCBI Taxonomy" id="64648"/>
    <lineage>
        <taxon>Eukaryota</taxon>
        <taxon>Fungi</taxon>
        <taxon>Fungi incertae sedis</taxon>
        <taxon>Mucoromycota</taxon>
        <taxon>Mucoromycotina</taxon>
        <taxon>Mucoromycetes</taxon>
        <taxon>Mucorales</taxon>
        <taxon>Mucorineae</taxon>
        <taxon>Mucoraceae</taxon>
        <taxon>Mucor</taxon>
    </lineage>
</organism>
<evidence type="ECO:0000256" key="2">
    <source>
        <dbReference type="ARBA" id="ARBA00005569"/>
    </source>
</evidence>
<keyword evidence="6" id="KW-1185">Reference proteome</keyword>
<dbReference type="AlphaFoldDB" id="A0A8H7R4S2"/>
<dbReference type="PANTHER" id="PTHR13405">
    <property type="entry name" value="NUCLEAR PORE COMPLEX PROTEIN NUP133"/>
    <property type="match status" value="1"/>
</dbReference>
<gene>
    <name evidence="5" type="ORF">INT47_005228</name>
</gene>
<dbReference type="GO" id="GO:0017056">
    <property type="term" value="F:structural constituent of nuclear pore"/>
    <property type="evidence" value="ECO:0007669"/>
    <property type="project" value="InterPro"/>
</dbReference>